<dbReference type="FunFam" id="1.10.10.60:FF:000284">
    <property type="entry name" value="Two-component system sensor histidine kinase/response regulator"/>
    <property type="match status" value="1"/>
</dbReference>
<evidence type="ECO:0000256" key="1">
    <source>
        <dbReference type="ARBA" id="ARBA00000085"/>
    </source>
</evidence>
<feature type="domain" description="HTH araC/xylS-type" evidence="15">
    <location>
        <begin position="1261"/>
        <end position="1360"/>
    </location>
</feature>
<comment type="catalytic activity">
    <reaction evidence="1">
        <text>ATP + protein L-histidine = ADP + protein N-phospho-L-histidine.</text>
        <dbReference type="EC" id="2.7.13.3"/>
    </reaction>
</comment>
<dbReference type="Gene3D" id="2.60.40.10">
    <property type="entry name" value="Immunoglobulins"/>
    <property type="match status" value="1"/>
</dbReference>
<dbReference type="SMART" id="SM00448">
    <property type="entry name" value="REC"/>
    <property type="match status" value="1"/>
</dbReference>
<dbReference type="GO" id="GO:0000155">
    <property type="term" value="F:phosphorelay sensor kinase activity"/>
    <property type="evidence" value="ECO:0007669"/>
    <property type="project" value="InterPro"/>
</dbReference>
<keyword evidence="10" id="KW-0238">DNA-binding</keyword>
<feature type="chain" id="PRO_5043565814" description="histidine kinase" evidence="14">
    <location>
        <begin position="23"/>
        <end position="1362"/>
    </location>
</feature>
<dbReference type="CDD" id="cd00082">
    <property type="entry name" value="HisKA"/>
    <property type="match status" value="1"/>
</dbReference>
<dbReference type="FunFam" id="2.60.40.10:FF:000791">
    <property type="entry name" value="Two-component system sensor histidine kinase/response regulator"/>
    <property type="match status" value="1"/>
</dbReference>
<dbReference type="InterPro" id="IPR011006">
    <property type="entry name" value="CheY-like_superfamily"/>
</dbReference>
<evidence type="ECO:0000256" key="9">
    <source>
        <dbReference type="ARBA" id="ARBA00023015"/>
    </source>
</evidence>
<dbReference type="SUPFAM" id="SSF55874">
    <property type="entry name" value="ATPase domain of HSP90 chaperone/DNA topoisomerase II/histidine kinase"/>
    <property type="match status" value="1"/>
</dbReference>
<dbReference type="Gene3D" id="1.10.10.60">
    <property type="entry name" value="Homeodomain-like"/>
    <property type="match status" value="1"/>
</dbReference>
<dbReference type="Gene3D" id="3.40.50.2300">
    <property type="match status" value="1"/>
</dbReference>
<dbReference type="SUPFAM" id="SSF46689">
    <property type="entry name" value="Homeodomain-like"/>
    <property type="match status" value="1"/>
</dbReference>
<evidence type="ECO:0000256" key="6">
    <source>
        <dbReference type="ARBA" id="ARBA00022777"/>
    </source>
</evidence>
<evidence type="ECO:0000256" key="8">
    <source>
        <dbReference type="ARBA" id="ARBA00023012"/>
    </source>
</evidence>
<gene>
    <name evidence="18" type="ORF">LYY06_00030</name>
</gene>
<reference evidence="18" key="1">
    <citation type="submission" date="2021-12" db="EMBL/GenBank/DDBJ databases">
        <authorList>
            <person name="Lv X."/>
        </authorList>
    </citation>
    <scope>NUCLEOTIDE SEQUENCE</scope>
    <source>
        <strain evidence="18">HF2106</strain>
    </source>
</reference>
<keyword evidence="7" id="KW-0067">ATP-binding</keyword>
<keyword evidence="5" id="KW-0547">Nucleotide-binding</keyword>
<dbReference type="InterPro" id="IPR036097">
    <property type="entry name" value="HisK_dim/P_sf"/>
</dbReference>
<comment type="caution">
    <text evidence="18">The sequence shown here is derived from an EMBL/GenBank/DDBJ whole genome shotgun (WGS) entry which is preliminary data.</text>
</comment>
<dbReference type="GO" id="GO:0005524">
    <property type="term" value="F:ATP binding"/>
    <property type="evidence" value="ECO:0007669"/>
    <property type="project" value="UniProtKB-KW"/>
</dbReference>
<evidence type="ECO:0000256" key="5">
    <source>
        <dbReference type="ARBA" id="ARBA00022741"/>
    </source>
</evidence>
<dbReference type="InterPro" id="IPR036890">
    <property type="entry name" value="HATPase_C_sf"/>
</dbReference>
<name>A0AAW4YDQ6_9BACT</name>
<dbReference type="SUPFAM" id="SSF52172">
    <property type="entry name" value="CheY-like"/>
    <property type="match status" value="1"/>
</dbReference>
<dbReference type="PROSITE" id="PS01124">
    <property type="entry name" value="HTH_ARAC_FAMILY_2"/>
    <property type="match status" value="1"/>
</dbReference>
<keyword evidence="3 12" id="KW-0597">Phosphoprotein</keyword>
<dbReference type="Gene3D" id="3.30.565.10">
    <property type="entry name" value="Histidine kinase-like ATPase, C-terminal domain"/>
    <property type="match status" value="1"/>
</dbReference>
<evidence type="ECO:0000256" key="3">
    <source>
        <dbReference type="ARBA" id="ARBA00022553"/>
    </source>
</evidence>
<dbReference type="InterPro" id="IPR018062">
    <property type="entry name" value="HTH_AraC-typ_CS"/>
</dbReference>
<dbReference type="SUPFAM" id="SSF47384">
    <property type="entry name" value="Homodimeric domain of signal transducing histidine kinase"/>
    <property type="match status" value="1"/>
</dbReference>
<dbReference type="EMBL" id="JAJTVO010000001">
    <property type="protein sequence ID" value="MCE4120650.1"/>
    <property type="molecule type" value="Genomic_DNA"/>
</dbReference>
<keyword evidence="6" id="KW-0418">Kinase</keyword>
<evidence type="ECO:0000259" key="16">
    <source>
        <dbReference type="PROSITE" id="PS50109"/>
    </source>
</evidence>
<dbReference type="Gene3D" id="1.10.287.130">
    <property type="match status" value="1"/>
</dbReference>
<dbReference type="InterPro" id="IPR011123">
    <property type="entry name" value="Y_Y_Y"/>
</dbReference>
<dbReference type="SMART" id="SM00342">
    <property type="entry name" value="HTH_ARAC"/>
    <property type="match status" value="1"/>
</dbReference>
<dbReference type="Pfam" id="PF12833">
    <property type="entry name" value="HTH_18"/>
    <property type="match status" value="1"/>
</dbReference>
<dbReference type="InterPro" id="IPR009057">
    <property type="entry name" value="Homeodomain-like_sf"/>
</dbReference>
<dbReference type="InterPro" id="IPR004358">
    <property type="entry name" value="Sig_transdc_His_kin-like_C"/>
</dbReference>
<dbReference type="EC" id="2.7.13.3" evidence="2"/>
<evidence type="ECO:0000313" key="19">
    <source>
        <dbReference type="Proteomes" id="UP001200307"/>
    </source>
</evidence>
<dbReference type="PROSITE" id="PS50109">
    <property type="entry name" value="HIS_KIN"/>
    <property type="match status" value="1"/>
</dbReference>
<feature type="domain" description="Histidine kinase" evidence="16">
    <location>
        <begin position="842"/>
        <end position="1062"/>
    </location>
</feature>
<dbReference type="SUPFAM" id="SSF63829">
    <property type="entry name" value="Calcium-dependent phosphotriesterase"/>
    <property type="match status" value="2"/>
</dbReference>
<dbReference type="InterPro" id="IPR003661">
    <property type="entry name" value="HisK_dim/P_dom"/>
</dbReference>
<keyword evidence="14" id="KW-0732">Signal</keyword>
<feature type="coiled-coil region" evidence="13">
    <location>
        <begin position="807"/>
        <end position="834"/>
    </location>
</feature>
<accession>A0AAW4YDQ6</accession>
<dbReference type="PROSITE" id="PS00041">
    <property type="entry name" value="HTH_ARAC_FAMILY_1"/>
    <property type="match status" value="1"/>
</dbReference>
<dbReference type="InterPro" id="IPR018060">
    <property type="entry name" value="HTH_AraC"/>
</dbReference>
<dbReference type="Pfam" id="PF00072">
    <property type="entry name" value="Response_reg"/>
    <property type="match status" value="1"/>
</dbReference>
<dbReference type="PRINTS" id="PR00344">
    <property type="entry name" value="BCTRLSENSOR"/>
</dbReference>
<dbReference type="InterPro" id="IPR011110">
    <property type="entry name" value="Reg_prop"/>
</dbReference>
<sequence length="1362" mass="152769">MRKISTLMVSVLCMMMPVGAEAQVPTAFVSKGASDIQAQPHSVTQTNSGAQLAAIDPMVRSITMDNGLPSNAVRSVVQGSKGYMWFGTDNGLCRFDGYDVKTYYNPFTTVDQFVSALTACEEGLLVGCNNGAYLFSNATDQFQKLSDKITAPVLNFSLDGDQNVWISTSGQGVFRYNRTTHELHQYPMKNIQGKVKCTLVDANNQVWMLCNQGEASIYHLNKSTDQFEAFPLKGDATMFHGMAMLATPDGNVYVGTWENGLYKLNADGSAEQLISGTLSNAVHHIHQLYCNDNKSLLIASDDGLVQYDIQNRIWHMLSEVNNPSRSTSERFVYGIADDNEGGTWVSTYYGGVNYLPSTSFEERFHAYSARLGGLRGNVVGRFFEDHQHRIWIATDDAGLDCFNPQTNSFVSYPGKAAMGKYNVHALFADENNLWVGTYGNGVIRMNMATGAQQVFLTDGMASGGNAYCIYRDRKKRLWAATMDGANLFDEGQQKFSKIKSFKSLTIDIKEDPQGNVWFATQGGGLWRLDKNNAWKQYKYVENDSTSLVSDQVNCLVIGEKGQLYAATSEGLCEFLPSKGIFRRISIDAPSQDFTSLVISQGVMWISTSKGIVKYTPGEPVQLFNKYDGLTCDQFMPNAGLLASDGRIYFGSIRGFNCFYPYLVKINQVAPPVAITSVELFGQPIEAGSDQLEKSLSHAAELNLSHNENTINISFAALSYVSPEKNQYAYKLEGVDKDWIYTHEHRANYTNLPAGTYTFLVKATNNDGVWSKNEAKLKIVVHPPFWWSLPAKILYLLLIGYAIYWFMQSRLKREKLRHQEELDQLELKQDQEMRDARLQFFTMIAHEIRTPVTLIIGPLESLKEHWKLVSGKLTDGETITQTLSVIDRNAQRLLLLVNQLLDFNKVQQKGMQVHFRLNNISKLMHAVAERFAPTFEQKSIRFVVDYPADELVAMIDQEAITKVISNLMSNALKYTEDYVRLSCRLLENGTHFRIEVEDNGLGISPDEKEKIFGAFYQARDNKPGTGIGLNIVKNLVEAHHGMVEVESAVGKGSTFIVTLPLNQMDAVVEKADEMVKEEETVAEENLLTDETSVEQGSQKAGVAVASPLREPAKPAMLIVDDDEDMRQFVKAHFEKMYTVYTADNGKNALRKLEKHPVSLIISDWMMPEMDGPEFCRRVRENSEYSHLPFVMLTAKTDDAAKTESMNCGADVYIEKPFSMKYLEASVRQLLEMRRLLRSKFSHTPLEPIAEIAPTQVDNAFLERMSRIIEENVANPELNVAFLAEKMGMSRSSLFNKIRGLADVTPNEMIQLVKLKKGAKLLKEGNYRISEISYMVGFSSPSYFAKCFQKQFGVKPMDFVAAES</sequence>
<dbReference type="RefSeq" id="WP_233338327.1">
    <property type="nucleotide sequence ID" value="NZ_JAJTVO010000001.1"/>
</dbReference>
<keyword evidence="9" id="KW-0805">Transcription regulation</keyword>
<evidence type="ECO:0000256" key="14">
    <source>
        <dbReference type="SAM" id="SignalP"/>
    </source>
</evidence>
<evidence type="ECO:0000256" key="7">
    <source>
        <dbReference type="ARBA" id="ARBA00022840"/>
    </source>
</evidence>
<dbReference type="Pfam" id="PF07494">
    <property type="entry name" value="Reg_prop"/>
    <property type="match status" value="1"/>
</dbReference>
<dbReference type="GO" id="GO:0043565">
    <property type="term" value="F:sequence-specific DNA binding"/>
    <property type="evidence" value="ECO:0007669"/>
    <property type="project" value="InterPro"/>
</dbReference>
<evidence type="ECO:0000256" key="10">
    <source>
        <dbReference type="ARBA" id="ARBA00023125"/>
    </source>
</evidence>
<dbReference type="FunFam" id="3.30.565.10:FF:000037">
    <property type="entry name" value="Hybrid sensor histidine kinase/response regulator"/>
    <property type="match status" value="1"/>
</dbReference>
<keyword evidence="13" id="KW-0175">Coiled coil</keyword>
<evidence type="ECO:0000256" key="12">
    <source>
        <dbReference type="PROSITE-ProRule" id="PRU00169"/>
    </source>
</evidence>
<dbReference type="PROSITE" id="PS50110">
    <property type="entry name" value="RESPONSE_REGULATORY"/>
    <property type="match status" value="1"/>
</dbReference>
<evidence type="ECO:0000256" key="13">
    <source>
        <dbReference type="SAM" id="Coils"/>
    </source>
</evidence>
<dbReference type="PANTHER" id="PTHR43547:SF2">
    <property type="entry name" value="HYBRID SIGNAL TRANSDUCTION HISTIDINE KINASE C"/>
    <property type="match status" value="1"/>
</dbReference>
<proteinExistence type="predicted"/>
<evidence type="ECO:0000256" key="4">
    <source>
        <dbReference type="ARBA" id="ARBA00022679"/>
    </source>
</evidence>
<feature type="signal peptide" evidence="14">
    <location>
        <begin position="1"/>
        <end position="22"/>
    </location>
</feature>
<dbReference type="InterPro" id="IPR003594">
    <property type="entry name" value="HATPase_dom"/>
</dbReference>
<protein>
    <recommendedName>
        <fullName evidence="2">histidine kinase</fullName>
        <ecNumber evidence="2">2.7.13.3</ecNumber>
    </recommendedName>
</protein>
<dbReference type="InterPro" id="IPR013783">
    <property type="entry name" value="Ig-like_fold"/>
</dbReference>
<dbReference type="Proteomes" id="UP001200307">
    <property type="component" value="Unassembled WGS sequence"/>
</dbReference>
<dbReference type="SMART" id="SM00387">
    <property type="entry name" value="HATPase_c"/>
    <property type="match status" value="1"/>
</dbReference>
<keyword evidence="8" id="KW-0902">Two-component regulatory system</keyword>
<evidence type="ECO:0000259" key="15">
    <source>
        <dbReference type="PROSITE" id="PS01124"/>
    </source>
</evidence>
<dbReference type="GO" id="GO:0003700">
    <property type="term" value="F:DNA-binding transcription factor activity"/>
    <property type="evidence" value="ECO:0007669"/>
    <property type="project" value="InterPro"/>
</dbReference>
<feature type="domain" description="Response regulatory" evidence="17">
    <location>
        <begin position="1114"/>
        <end position="1229"/>
    </location>
</feature>
<keyword evidence="4" id="KW-0808">Transferase</keyword>
<keyword evidence="11" id="KW-0804">Transcription</keyword>
<evidence type="ECO:0000313" key="18">
    <source>
        <dbReference type="EMBL" id="MCE4120650.1"/>
    </source>
</evidence>
<dbReference type="InterPro" id="IPR015943">
    <property type="entry name" value="WD40/YVTN_repeat-like_dom_sf"/>
</dbReference>
<dbReference type="Pfam" id="PF02518">
    <property type="entry name" value="HATPase_c"/>
    <property type="match status" value="1"/>
</dbReference>
<evidence type="ECO:0000256" key="11">
    <source>
        <dbReference type="ARBA" id="ARBA00023163"/>
    </source>
</evidence>
<dbReference type="InterPro" id="IPR005467">
    <property type="entry name" value="His_kinase_dom"/>
</dbReference>
<dbReference type="CDD" id="cd00075">
    <property type="entry name" value="HATPase"/>
    <property type="match status" value="1"/>
</dbReference>
<dbReference type="SMART" id="SM00388">
    <property type="entry name" value="HisKA"/>
    <property type="match status" value="1"/>
</dbReference>
<dbReference type="InterPro" id="IPR001789">
    <property type="entry name" value="Sig_transdc_resp-reg_receiver"/>
</dbReference>
<dbReference type="Pfam" id="PF00512">
    <property type="entry name" value="HisKA"/>
    <property type="match status" value="1"/>
</dbReference>
<dbReference type="Gene3D" id="2.130.10.10">
    <property type="entry name" value="YVTN repeat-like/Quinoprotein amine dehydrogenase"/>
    <property type="match status" value="2"/>
</dbReference>
<dbReference type="Pfam" id="PF07495">
    <property type="entry name" value="Y_Y_Y"/>
    <property type="match status" value="1"/>
</dbReference>
<feature type="modified residue" description="4-aspartylphosphate" evidence="12">
    <location>
        <position position="1162"/>
    </location>
</feature>
<organism evidence="18 19">
    <name type="scientific">Segatella copri</name>
    <dbReference type="NCBI Taxonomy" id="165179"/>
    <lineage>
        <taxon>Bacteria</taxon>
        <taxon>Pseudomonadati</taxon>
        <taxon>Bacteroidota</taxon>
        <taxon>Bacteroidia</taxon>
        <taxon>Bacteroidales</taxon>
        <taxon>Prevotellaceae</taxon>
        <taxon>Segatella</taxon>
    </lineage>
</organism>
<evidence type="ECO:0000259" key="17">
    <source>
        <dbReference type="PROSITE" id="PS50110"/>
    </source>
</evidence>
<dbReference type="CDD" id="cd17574">
    <property type="entry name" value="REC_OmpR"/>
    <property type="match status" value="1"/>
</dbReference>
<dbReference type="PANTHER" id="PTHR43547">
    <property type="entry name" value="TWO-COMPONENT HISTIDINE KINASE"/>
    <property type="match status" value="1"/>
</dbReference>
<evidence type="ECO:0000256" key="2">
    <source>
        <dbReference type="ARBA" id="ARBA00012438"/>
    </source>
</evidence>